<feature type="transmembrane region" description="Helical" evidence="9">
    <location>
        <begin position="65"/>
        <end position="84"/>
    </location>
</feature>
<dbReference type="Pfam" id="PF00689">
    <property type="entry name" value="Cation_ATPase_C"/>
    <property type="match status" value="1"/>
</dbReference>
<feature type="transmembrane region" description="Helical" evidence="9">
    <location>
        <begin position="280"/>
        <end position="306"/>
    </location>
</feature>
<evidence type="ECO:0000256" key="9">
    <source>
        <dbReference type="SAM" id="Phobius"/>
    </source>
</evidence>
<dbReference type="SUPFAM" id="SSF81653">
    <property type="entry name" value="Calcium ATPase, transduction domain A"/>
    <property type="match status" value="1"/>
</dbReference>
<evidence type="ECO:0000256" key="4">
    <source>
        <dbReference type="ARBA" id="ARBA00022840"/>
    </source>
</evidence>
<dbReference type="Proteomes" id="UP001260872">
    <property type="component" value="Unassembled WGS sequence"/>
</dbReference>
<keyword evidence="7 9" id="KW-0472">Membrane</keyword>
<evidence type="ECO:0000256" key="3">
    <source>
        <dbReference type="ARBA" id="ARBA00022741"/>
    </source>
</evidence>
<dbReference type="InterPro" id="IPR018303">
    <property type="entry name" value="ATPase_P-typ_P_site"/>
</dbReference>
<protein>
    <submittedName>
        <fullName evidence="11">HAD-IC family P-type ATPase</fullName>
    </submittedName>
</protein>
<dbReference type="InterPro" id="IPR006068">
    <property type="entry name" value="ATPase_P-typ_cation-transptr_C"/>
</dbReference>
<dbReference type="RefSeq" id="WP_310538121.1">
    <property type="nucleotide sequence ID" value="NZ_BAAAOC010000076.1"/>
</dbReference>
<keyword evidence="12" id="KW-1185">Reference proteome</keyword>
<dbReference type="Gene3D" id="2.70.150.10">
    <property type="entry name" value="Calcium-transporting ATPase, cytoplasmic transduction domain A"/>
    <property type="match status" value="1"/>
</dbReference>
<dbReference type="InterPro" id="IPR044492">
    <property type="entry name" value="P_typ_ATPase_HD_dom"/>
</dbReference>
<dbReference type="Pfam" id="PF13246">
    <property type="entry name" value="Cation_ATPase"/>
    <property type="match status" value="1"/>
</dbReference>
<dbReference type="Pfam" id="PF00122">
    <property type="entry name" value="E1-E2_ATPase"/>
    <property type="match status" value="1"/>
</dbReference>
<dbReference type="Pfam" id="PF00690">
    <property type="entry name" value="Cation_ATPase_N"/>
    <property type="match status" value="1"/>
</dbReference>
<feature type="transmembrane region" description="Helical" evidence="9">
    <location>
        <begin position="765"/>
        <end position="784"/>
    </location>
</feature>
<dbReference type="InterPro" id="IPR059000">
    <property type="entry name" value="ATPase_P-type_domA"/>
</dbReference>
<keyword evidence="5" id="KW-1278">Translocase</keyword>
<evidence type="ECO:0000256" key="7">
    <source>
        <dbReference type="ARBA" id="ARBA00023136"/>
    </source>
</evidence>
<dbReference type="InterPro" id="IPR023298">
    <property type="entry name" value="ATPase_P-typ_TM_dom_sf"/>
</dbReference>
<dbReference type="SFLD" id="SFLDF00027">
    <property type="entry name" value="p-type_atpase"/>
    <property type="match status" value="1"/>
</dbReference>
<evidence type="ECO:0000256" key="5">
    <source>
        <dbReference type="ARBA" id="ARBA00022967"/>
    </source>
</evidence>
<comment type="catalytic activity">
    <reaction evidence="8">
        <text>ATP + H2O = ADP + phosphate + H(+)</text>
        <dbReference type="Rhea" id="RHEA:13065"/>
        <dbReference type="ChEBI" id="CHEBI:15377"/>
        <dbReference type="ChEBI" id="CHEBI:15378"/>
        <dbReference type="ChEBI" id="CHEBI:30616"/>
        <dbReference type="ChEBI" id="CHEBI:43474"/>
        <dbReference type="ChEBI" id="CHEBI:456216"/>
    </reaction>
</comment>
<dbReference type="InterPro" id="IPR008250">
    <property type="entry name" value="ATPase_P-typ_transduc_dom_A_sf"/>
</dbReference>
<dbReference type="NCBIfam" id="TIGR01494">
    <property type="entry name" value="ATPase_P-type"/>
    <property type="match status" value="2"/>
</dbReference>
<keyword evidence="4" id="KW-0067">ATP-binding</keyword>
<evidence type="ECO:0000256" key="1">
    <source>
        <dbReference type="ARBA" id="ARBA00004651"/>
    </source>
</evidence>
<dbReference type="SFLD" id="SFLDG00002">
    <property type="entry name" value="C1.7:_P-type_atpase_like"/>
    <property type="match status" value="1"/>
</dbReference>
<dbReference type="SUPFAM" id="SSF81660">
    <property type="entry name" value="Metal cation-transporting ATPase, ATP-binding domain N"/>
    <property type="match status" value="1"/>
</dbReference>
<evidence type="ECO:0000259" key="10">
    <source>
        <dbReference type="SMART" id="SM00831"/>
    </source>
</evidence>
<feature type="transmembrane region" description="Helical" evidence="9">
    <location>
        <begin position="834"/>
        <end position="854"/>
    </location>
</feature>
<feature type="transmembrane region" description="Helical" evidence="9">
    <location>
        <begin position="253"/>
        <end position="274"/>
    </location>
</feature>
<comment type="caution">
    <text evidence="11">The sequence shown here is derived from an EMBL/GenBank/DDBJ whole genome shotgun (WGS) entry which is preliminary data.</text>
</comment>
<evidence type="ECO:0000313" key="11">
    <source>
        <dbReference type="EMBL" id="MDR5712749.1"/>
    </source>
</evidence>
<comment type="subcellular location">
    <subcellularLocation>
        <location evidence="1">Cell membrane</location>
        <topology evidence="1">Multi-pass membrane protein</topology>
    </subcellularLocation>
</comment>
<dbReference type="PRINTS" id="PR00120">
    <property type="entry name" value="HATPASE"/>
</dbReference>
<dbReference type="InterPro" id="IPR023214">
    <property type="entry name" value="HAD_sf"/>
</dbReference>
<dbReference type="Gene3D" id="3.40.50.1000">
    <property type="entry name" value="HAD superfamily/HAD-like"/>
    <property type="match status" value="1"/>
</dbReference>
<dbReference type="PROSITE" id="PS00154">
    <property type="entry name" value="ATPASE_E1_E2"/>
    <property type="match status" value="1"/>
</dbReference>
<dbReference type="InterPro" id="IPR023299">
    <property type="entry name" value="ATPase_P-typ_cyto_dom_N"/>
</dbReference>
<dbReference type="SUPFAM" id="SSF56784">
    <property type="entry name" value="HAD-like"/>
    <property type="match status" value="1"/>
</dbReference>
<evidence type="ECO:0000256" key="2">
    <source>
        <dbReference type="ARBA" id="ARBA00022692"/>
    </source>
</evidence>
<dbReference type="InterPro" id="IPR004014">
    <property type="entry name" value="ATPase_P-typ_cation-transptr_N"/>
</dbReference>
<name>A0ABU1FVQ1_9MICC</name>
<keyword evidence="2 9" id="KW-0812">Transmembrane</keyword>
<feature type="transmembrane region" description="Helical" evidence="9">
    <location>
        <begin position="693"/>
        <end position="717"/>
    </location>
</feature>
<feature type="transmembrane region" description="Helical" evidence="9">
    <location>
        <begin position="866"/>
        <end position="890"/>
    </location>
</feature>
<organism evidence="11 12">
    <name type="scientific">Nesterenkonia flava</name>
    <dbReference type="NCBI Taxonomy" id="469799"/>
    <lineage>
        <taxon>Bacteria</taxon>
        <taxon>Bacillati</taxon>
        <taxon>Actinomycetota</taxon>
        <taxon>Actinomycetes</taxon>
        <taxon>Micrococcales</taxon>
        <taxon>Micrococcaceae</taxon>
        <taxon>Nesterenkonia</taxon>
    </lineage>
</organism>
<dbReference type="SFLD" id="SFLDS00003">
    <property type="entry name" value="Haloacid_Dehalogenase"/>
    <property type="match status" value="1"/>
</dbReference>
<gene>
    <name evidence="11" type="ORF">RH857_11515</name>
</gene>
<dbReference type="PRINTS" id="PR00119">
    <property type="entry name" value="CATATPASE"/>
</dbReference>
<keyword evidence="3" id="KW-0547">Nucleotide-binding</keyword>
<feature type="transmembrane region" description="Helical" evidence="9">
    <location>
        <begin position="796"/>
        <end position="814"/>
    </location>
</feature>
<sequence>MADVTTTTPHTPVHALAVHEALSRCGTDADQGLSSPQAEARLQEHGPNALPAAERDSAVRRFLRHLNDVLIYVLLGAAALTAALQHWVDTAVILVVVVVNATVGFLQEGRAERALEGIREMLSPEAQVLRDGRWQTIPADELVPGDTVRLRAGDKIPADLRLTEAHELAVEESALTGESVPALKSTDPVDAQAPLGDRTCMAFSGTMVTAGSGRGVVVATGAGTELGQINTMMSEVESLQTPLTRQIAAFGRWLALAVLGLTAALVLVGFLLHGTEPGELLLAAASFAVAAIPEGLPALITITLALGVQTMARRSAITRRLPAVQTLGSVTVICSDKTGTLTKNEMTVARAVVGRQELTVTGTGYAPEGEVLSSTGEPLNPDHPGLRRLAAAMSIANDTELVQRQGRWSISGEPTEGALQAFAAKAGYDPAQAERLTTLPFSSENKLMATVAELDSEHGTRERRVLVKGAPDRLLERSSMPESQRQYWEDQIHELSAQGLRVLAAAERPAQAPDTAALTVDSLGTDLSFLGVVGIVDPPREEAVAAIEACHTAGISVKMITGDHIGTARAIAAQMGLDQGAGAVSGAQLEAADDDELRRLATSHHVFARTSPEHKLRLVRALQAEGEVVAMTGDGVNDAPALRRADVGVAMGVKGTEVTKEAAEIVLADDNFTTIEVAVEEGRRIYDNLRKAIVFLLPTNGAQSAVVLFAVALGWTLPLTPLQVLWVNMVTAVTLAFAFAFEPAEPGVMKRPPRDPSRGLVELRHTLQIAVVSLLIAAVTIGVFDWRMAAGDSLESARTVATTVLVVCQAFYLFNVKALQGTSLRPTVLLNNRAAWVCVAGLTAFQLLFIYAAPLQAVFDSQPLPLQHVGLVTLVGLAVFLVIEVLKLLLAQLPEPRRARRSASV</sequence>
<evidence type="ECO:0000256" key="8">
    <source>
        <dbReference type="ARBA" id="ARBA00049360"/>
    </source>
</evidence>
<dbReference type="EMBL" id="JAVKGT010000035">
    <property type="protein sequence ID" value="MDR5712749.1"/>
    <property type="molecule type" value="Genomic_DNA"/>
</dbReference>
<feature type="transmembrane region" description="Helical" evidence="9">
    <location>
        <begin position="90"/>
        <end position="106"/>
    </location>
</feature>
<dbReference type="SMART" id="SM00831">
    <property type="entry name" value="Cation_ATPase_N"/>
    <property type="match status" value="1"/>
</dbReference>
<proteinExistence type="predicted"/>
<reference evidence="12" key="1">
    <citation type="submission" date="2023-07" db="EMBL/GenBank/DDBJ databases">
        <title>Description of three actinobacteria isolated from air of manufacturing shop in a pharmaceutical factory.</title>
        <authorList>
            <person name="Zhang D.-F."/>
        </authorList>
    </citation>
    <scope>NUCLEOTIDE SEQUENCE [LARGE SCALE GENOMIC DNA]</scope>
    <source>
        <strain evidence="12">CCTCC AB 207010</strain>
    </source>
</reference>
<dbReference type="Gene3D" id="1.20.1110.10">
    <property type="entry name" value="Calcium-transporting ATPase, transmembrane domain"/>
    <property type="match status" value="1"/>
</dbReference>
<evidence type="ECO:0000256" key="6">
    <source>
        <dbReference type="ARBA" id="ARBA00022989"/>
    </source>
</evidence>
<feature type="transmembrane region" description="Helical" evidence="9">
    <location>
        <begin position="723"/>
        <end position="744"/>
    </location>
</feature>
<feature type="domain" description="Cation-transporting P-type ATPase N-terminal" evidence="10">
    <location>
        <begin position="12"/>
        <end position="86"/>
    </location>
</feature>
<dbReference type="Gene3D" id="3.40.1110.10">
    <property type="entry name" value="Calcium-transporting ATPase, cytoplasmic domain N"/>
    <property type="match status" value="1"/>
</dbReference>
<accession>A0ABU1FVQ1</accession>
<evidence type="ECO:0000313" key="12">
    <source>
        <dbReference type="Proteomes" id="UP001260872"/>
    </source>
</evidence>
<dbReference type="InterPro" id="IPR001757">
    <property type="entry name" value="P_typ_ATPase"/>
</dbReference>
<dbReference type="SUPFAM" id="SSF81665">
    <property type="entry name" value="Calcium ATPase, transmembrane domain M"/>
    <property type="match status" value="1"/>
</dbReference>
<dbReference type="InterPro" id="IPR036412">
    <property type="entry name" value="HAD-like_sf"/>
</dbReference>
<keyword evidence="6 9" id="KW-1133">Transmembrane helix</keyword>
<dbReference type="PANTHER" id="PTHR42861">
    <property type="entry name" value="CALCIUM-TRANSPORTING ATPASE"/>
    <property type="match status" value="1"/>
</dbReference>